<accession>A0A4R3JKH5</accession>
<name>A0A4R3JKH5_9FIRM</name>
<keyword evidence="1" id="KW-0472">Membrane</keyword>
<feature type="transmembrane region" description="Helical" evidence="1">
    <location>
        <begin position="22"/>
        <end position="44"/>
    </location>
</feature>
<keyword evidence="1" id="KW-0812">Transmembrane</keyword>
<organism evidence="2 3">
    <name type="scientific">Faecalimonas umbilicata</name>
    <dbReference type="NCBI Taxonomy" id="1912855"/>
    <lineage>
        <taxon>Bacteria</taxon>
        <taxon>Bacillati</taxon>
        <taxon>Bacillota</taxon>
        <taxon>Clostridia</taxon>
        <taxon>Lachnospirales</taxon>
        <taxon>Lachnospiraceae</taxon>
        <taxon>Faecalimonas</taxon>
    </lineage>
</organism>
<dbReference type="AlphaFoldDB" id="A0A4R3JKH5"/>
<evidence type="ECO:0000313" key="2">
    <source>
        <dbReference type="EMBL" id="TCS66713.1"/>
    </source>
</evidence>
<reference evidence="2 3" key="1">
    <citation type="submission" date="2019-03" db="EMBL/GenBank/DDBJ databases">
        <title>Genomic Encyclopedia of Type Strains, Phase IV (KMG-IV): sequencing the most valuable type-strain genomes for metagenomic binning, comparative biology and taxonomic classification.</title>
        <authorList>
            <person name="Goeker M."/>
        </authorList>
    </citation>
    <scope>NUCLEOTIDE SEQUENCE [LARGE SCALE GENOMIC DNA]</scope>
    <source>
        <strain evidence="2 3">DSM 103426</strain>
    </source>
</reference>
<comment type="caution">
    <text evidence="2">The sequence shown here is derived from an EMBL/GenBank/DDBJ whole genome shotgun (WGS) entry which is preliminary data.</text>
</comment>
<protein>
    <submittedName>
        <fullName evidence="2">Uncharacterized protein</fullName>
    </submittedName>
</protein>
<evidence type="ECO:0000256" key="1">
    <source>
        <dbReference type="SAM" id="Phobius"/>
    </source>
</evidence>
<dbReference type="EMBL" id="SLZV01000018">
    <property type="protein sequence ID" value="TCS66713.1"/>
    <property type="molecule type" value="Genomic_DNA"/>
</dbReference>
<keyword evidence="1" id="KW-1133">Transmembrane helix</keyword>
<proteinExistence type="predicted"/>
<evidence type="ECO:0000313" key="3">
    <source>
        <dbReference type="Proteomes" id="UP000294613"/>
    </source>
</evidence>
<dbReference type="Proteomes" id="UP000294613">
    <property type="component" value="Unassembled WGS sequence"/>
</dbReference>
<sequence>MTCREGRGSMFIAKSNEEKRSMAWRIVISTASVLIILIGAFFLFKMFTGNPLEGTWKSTEQQLVLTIKGNGTLLVDWEEIFEDKKMTIGMEYLLDKDSKTVTFKADEEALLEAEEKSEGKYTADMLETALSEITATYDYSVQNNQLTLTEREYGDQLVFDKK</sequence>
<gene>
    <name evidence="2" type="ORF">EDD74_11847</name>
</gene>